<dbReference type="EMBL" id="JACHXX010000004">
    <property type="protein sequence ID" value="MBB3163288.1"/>
    <property type="molecule type" value="Genomic_DNA"/>
</dbReference>
<proteinExistence type="inferred from homology"/>
<evidence type="ECO:0000313" key="4">
    <source>
        <dbReference type="EMBL" id="MBB3163288.1"/>
    </source>
</evidence>
<dbReference type="Gene3D" id="3.40.605.10">
    <property type="entry name" value="Aldehyde Dehydrogenase, Chain A, domain 1"/>
    <property type="match status" value="1"/>
</dbReference>
<dbReference type="Gene3D" id="3.40.309.10">
    <property type="entry name" value="Aldehyde Dehydrogenase, Chain A, domain 2"/>
    <property type="match status" value="1"/>
</dbReference>
<name>A0ABR6GAM0_9HYPH</name>
<dbReference type="InterPro" id="IPR016163">
    <property type="entry name" value="Ald_DH_C"/>
</dbReference>
<accession>A0ABR6GAM0</accession>
<dbReference type="InterPro" id="IPR016161">
    <property type="entry name" value="Ald_DH/histidinol_DH"/>
</dbReference>
<gene>
    <name evidence="4" type="ORF">FHS25_003766</name>
</gene>
<dbReference type="Pfam" id="PF00171">
    <property type="entry name" value="Aldedh"/>
    <property type="match status" value="1"/>
</dbReference>
<dbReference type="GO" id="GO:0008886">
    <property type="term" value="F:glyceraldehyde-3-phosphate dehydrogenase (NADP+) (non-phosphorylating) activity"/>
    <property type="evidence" value="ECO:0007669"/>
    <property type="project" value="UniProtKB-EC"/>
</dbReference>
<evidence type="ECO:0000256" key="2">
    <source>
        <dbReference type="ARBA" id="ARBA00023002"/>
    </source>
</evidence>
<dbReference type="RefSeq" id="WP_077980395.1">
    <property type="nucleotide sequence ID" value="NZ_JACHXX010000004.1"/>
</dbReference>
<evidence type="ECO:0000256" key="1">
    <source>
        <dbReference type="ARBA" id="ARBA00009986"/>
    </source>
</evidence>
<dbReference type="InterPro" id="IPR016162">
    <property type="entry name" value="Ald_DH_N"/>
</dbReference>
<dbReference type="PANTHER" id="PTHR42991:SF1">
    <property type="entry name" value="ALDEHYDE DEHYDROGENASE"/>
    <property type="match status" value="1"/>
</dbReference>
<comment type="similarity">
    <text evidence="1">Belongs to the aldehyde dehydrogenase family.</text>
</comment>
<evidence type="ECO:0000259" key="3">
    <source>
        <dbReference type="Pfam" id="PF00171"/>
    </source>
</evidence>
<reference evidence="4 5" key="1">
    <citation type="submission" date="2020-08" db="EMBL/GenBank/DDBJ databases">
        <title>Genomic Encyclopedia of Type Strains, Phase III (KMG-III): the genomes of soil and plant-associated and newly described type strains.</title>
        <authorList>
            <person name="Whitman W."/>
        </authorList>
    </citation>
    <scope>NUCLEOTIDE SEQUENCE [LARGE SCALE GENOMIC DNA]</scope>
    <source>
        <strain evidence="4 5">CECT 8280</strain>
    </source>
</reference>
<evidence type="ECO:0000313" key="5">
    <source>
        <dbReference type="Proteomes" id="UP000542811"/>
    </source>
</evidence>
<dbReference type="SUPFAM" id="SSF53720">
    <property type="entry name" value="ALDH-like"/>
    <property type="match status" value="1"/>
</dbReference>
<organism evidence="4 5">
    <name type="scientific">Rhizobium laguerreae</name>
    <dbReference type="NCBI Taxonomy" id="1076926"/>
    <lineage>
        <taxon>Bacteria</taxon>
        <taxon>Pseudomonadati</taxon>
        <taxon>Pseudomonadota</taxon>
        <taxon>Alphaproteobacteria</taxon>
        <taxon>Hyphomicrobiales</taxon>
        <taxon>Rhizobiaceae</taxon>
        <taxon>Rhizobium/Agrobacterium group</taxon>
        <taxon>Rhizobium</taxon>
    </lineage>
</organism>
<keyword evidence="2 4" id="KW-0560">Oxidoreductase</keyword>
<dbReference type="PANTHER" id="PTHR42991">
    <property type="entry name" value="ALDEHYDE DEHYDROGENASE"/>
    <property type="match status" value="1"/>
</dbReference>
<sequence>MASFALSKKISPAEIMVSNPFDGSLVGVVSETSASAVNLLLERANRGAQIARLLPRHQRSAILEKAAATIEARKEDFALLIVREAGKTIIQAHKEVTRCVNTLKLSAEEAKRNAGEVIPFDAYAGSESRQGWYTREPLSIIAAITPYNDPLNLVAHKLGPAIAGGNAILLKPSELTPLSAIKLADVLIESGLPGEVITVAVGGADLGKALVSANDVRMISFTGGFATGEAIAKSAGIKKLAMDLGGNAPVIVMENSDVDAAVKDCVSGAFWAAGQNCIGTQRILVQRPIYERFKTEFVAQTIKMKIGDPMNADTDMGPMISEQAVKRAATMVERAIAAGATVLCGHKPSGALYSPTVLENVPATCDLLNDEVFAPVVILQPFDGLDEAIRLANKPEYSLHAGIFTNDLADALEAAMRIDAGGVMINQSSDYRFDAMPFGGFKYGSMGREGVRFAYEDMTQPKVVCITSLQRPSPLFGS</sequence>
<feature type="domain" description="Aldehyde dehydrogenase" evidence="3">
    <location>
        <begin position="13"/>
        <end position="464"/>
    </location>
</feature>
<dbReference type="CDD" id="cd07149">
    <property type="entry name" value="ALDH_y4uC"/>
    <property type="match status" value="1"/>
</dbReference>
<protein>
    <submittedName>
        <fullName evidence="4">Glyceraldehyde-3-phosphate dehydrogenase (NADP+)</fullName>
        <ecNumber evidence="4">1.2.1.9</ecNumber>
    </submittedName>
</protein>
<keyword evidence="5" id="KW-1185">Reference proteome</keyword>
<comment type="caution">
    <text evidence="4">The sequence shown here is derived from an EMBL/GenBank/DDBJ whole genome shotgun (WGS) entry which is preliminary data.</text>
</comment>
<dbReference type="InterPro" id="IPR051020">
    <property type="entry name" value="ALDH-related_metabolic_enz"/>
</dbReference>
<dbReference type="EC" id="1.2.1.9" evidence="4"/>
<dbReference type="InterPro" id="IPR015590">
    <property type="entry name" value="Aldehyde_DH_dom"/>
</dbReference>
<dbReference type="Proteomes" id="UP000542811">
    <property type="component" value="Unassembled WGS sequence"/>
</dbReference>